<feature type="domain" description="PKD" evidence="3">
    <location>
        <begin position="648"/>
        <end position="734"/>
    </location>
</feature>
<keyword evidence="5" id="KW-1185">Reference proteome</keyword>
<dbReference type="SUPFAM" id="SSF51126">
    <property type="entry name" value="Pectin lyase-like"/>
    <property type="match status" value="1"/>
</dbReference>
<evidence type="ECO:0000256" key="2">
    <source>
        <dbReference type="SAM" id="SignalP"/>
    </source>
</evidence>
<dbReference type="InterPro" id="IPR022409">
    <property type="entry name" value="PKD/Chitinase_dom"/>
</dbReference>
<dbReference type="Gene3D" id="2.60.40.10">
    <property type="entry name" value="Immunoglobulins"/>
    <property type="match status" value="3"/>
</dbReference>
<evidence type="ECO:0000313" key="5">
    <source>
        <dbReference type="Proteomes" id="UP001499854"/>
    </source>
</evidence>
<dbReference type="SUPFAM" id="SSF49299">
    <property type="entry name" value="PKD domain"/>
    <property type="match status" value="3"/>
</dbReference>
<comment type="caution">
    <text evidence="4">The sequence shown here is derived from an EMBL/GenBank/DDBJ whole genome shotgun (WGS) entry which is preliminary data.</text>
</comment>
<dbReference type="InterPro" id="IPR000601">
    <property type="entry name" value="PKD_dom"/>
</dbReference>
<evidence type="ECO:0000259" key="3">
    <source>
        <dbReference type="PROSITE" id="PS50093"/>
    </source>
</evidence>
<dbReference type="SMART" id="SM00710">
    <property type="entry name" value="PbH1"/>
    <property type="match status" value="8"/>
</dbReference>
<organism evidence="4 5">
    <name type="scientific">Catenulispora subtropica</name>
    <dbReference type="NCBI Taxonomy" id="450798"/>
    <lineage>
        <taxon>Bacteria</taxon>
        <taxon>Bacillati</taxon>
        <taxon>Actinomycetota</taxon>
        <taxon>Actinomycetes</taxon>
        <taxon>Catenulisporales</taxon>
        <taxon>Catenulisporaceae</taxon>
        <taxon>Catenulispora</taxon>
    </lineage>
</organism>
<dbReference type="SMART" id="SM00089">
    <property type="entry name" value="PKD"/>
    <property type="match status" value="3"/>
</dbReference>
<feature type="domain" description="PKD" evidence="3">
    <location>
        <begin position="557"/>
        <end position="647"/>
    </location>
</feature>
<evidence type="ECO:0000313" key="4">
    <source>
        <dbReference type="EMBL" id="GAA1961624.1"/>
    </source>
</evidence>
<dbReference type="Pfam" id="PF18911">
    <property type="entry name" value="PKD_4"/>
    <property type="match status" value="3"/>
</dbReference>
<keyword evidence="2" id="KW-0732">Signal</keyword>
<feature type="signal peptide" evidence="2">
    <location>
        <begin position="1"/>
        <end position="38"/>
    </location>
</feature>
<gene>
    <name evidence="4" type="ORF">GCM10009838_17840</name>
</gene>
<proteinExistence type="predicted"/>
<feature type="domain" description="PKD" evidence="3">
    <location>
        <begin position="467"/>
        <end position="558"/>
    </location>
</feature>
<dbReference type="InterPro" id="IPR035986">
    <property type="entry name" value="PKD_dom_sf"/>
</dbReference>
<name>A0ABN2R103_9ACTN</name>
<protein>
    <recommendedName>
        <fullName evidence="3">PKD domain-containing protein</fullName>
    </recommendedName>
</protein>
<dbReference type="PROSITE" id="PS50093">
    <property type="entry name" value="PKD"/>
    <property type="match status" value="3"/>
</dbReference>
<dbReference type="Pfam" id="PF13229">
    <property type="entry name" value="Beta_helix"/>
    <property type="match status" value="1"/>
</dbReference>
<dbReference type="InterPro" id="IPR011050">
    <property type="entry name" value="Pectin_lyase_fold/virulence"/>
</dbReference>
<feature type="chain" id="PRO_5045312645" description="PKD domain-containing protein" evidence="2">
    <location>
        <begin position="39"/>
        <end position="941"/>
    </location>
</feature>
<evidence type="ECO:0000256" key="1">
    <source>
        <dbReference type="SAM" id="MobiDB-lite"/>
    </source>
</evidence>
<dbReference type="Proteomes" id="UP001499854">
    <property type="component" value="Unassembled WGS sequence"/>
</dbReference>
<dbReference type="CDD" id="cd00146">
    <property type="entry name" value="PKD"/>
    <property type="match status" value="3"/>
</dbReference>
<dbReference type="EMBL" id="BAAAQM010000007">
    <property type="protein sequence ID" value="GAA1961624.1"/>
    <property type="molecule type" value="Genomic_DNA"/>
</dbReference>
<reference evidence="4 5" key="1">
    <citation type="journal article" date="2019" name="Int. J. Syst. Evol. Microbiol.">
        <title>The Global Catalogue of Microorganisms (GCM) 10K type strain sequencing project: providing services to taxonomists for standard genome sequencing and annotation.</title>
        <authorList>
            <consortium name="The Broad Institute Genomics Platform"/>
            <consortium name="The Broad Institute Genome Sequencing Center for Infectious Disease"/>
            <person name="Wu L."/>
            <person name="Ma J."/>
        </authorList>
    </citation>
    <scope>NUCLEOTIDE SEQUENCE [LARGE SCALE GENOMIC DNA]</scope>
    <source>
        <strain evidence="4 5">JCM 16013</strain>
    </source>
</reference>
<dbReference type="InterPro" id="IPR013783">
    <property type="entry name" value="Ig-like_fold"/>
</dbReference>
<dbReference type="Gene3D" id="2.160.20.10">
    <property type="entry name" value="Single-stranded right-handed beta-helix, Pectin lyase-like"/>
    <property type="match status" value="1"/>
</dbReference>
<dbReference type="InterPro" id="IPR039448">
    <property type="entry name" value="Beta_helix"/>
</dbReference>
<feature type="compositionally biased region" description="Polar residues" evidence="1">
    <location>
        <begin position="416"/>
        <end position="427"/>
    </location>
</feature>
<dbReference type="InterPro" id="IPR006626">
    <property type="entry name" value="PbH1"/>
</dbReference>
<dbReference type="InterPro" id="IPR012334">
    <property type="entry name" value="Pectin_lyas_fold"/>
</dbReference>
<accession>A0ABN2R103</accession>
<dbReference type="RefSeq" id="WP_344656471.1">
    <property type="nucleotide sequence ID" value="NZ_BAAAQM010000007.1"/>
</dbReference>
<sequence>MGDTQLGLTGLPARLARTVAVGTVAALVAASVAATAAAATGSTLYVGGAGCSDTASGAGGISTPFCTISKAVASATAGTTVLVNPGTYNEQVSVAASGTSGAPITIQSATRGAATVTGGGHGFNVSGQHYVTIDGFVVTGTSGDGVNLVNSDHLTITDNTITYSGHPAQGQTAAGMVTSGVTASQISGNRADHNSDYGFRIDSGTSGVTISGNEASFNAEGWQRNANGIDVTASGNTITDNVLHDNEDSGLQFYAGGDNNLAANNVSYNNGDHGIDDLNVTGNTLVGNTVYNNCTDGINVEGTSSNYTVENNISMDNAINTNCAHGPAGKDGRGRGGEIGIYDTATTGTKVDYNLVYSTSGVDQLYQWGPNSYTTLAAFRSGSGQAAHDAVADPEFVNATGGDFHLREGSPAIDSADSSVTGWQNTDTEGDRRVDDPNVADSGVGPRAFDDRGAYEFQPAANPVLSARLAVSPASGTAPLVVTVDATGSSAGANPIASYTFDFGDGTAPVKVNAPATSVQHTYAKTGSFTVVLTVTDSTGMTATTTAVVAATAPVAATAHLSTASGSAPLAVTADGGGSTAGSAAIASYTFDFGDNTGPVTVNAPTTSTSHTYAVGGTYPVTLIVTDVNGLASAPVTQQVTASSSVAPTAVLSLTPSTGTAPLTVVADGSGSAAGTAAITGYSIDFGDGSPVQTTRTATHAYQAGTYTVTLTVTAADGSTSQATKTVTAAPATQISYIGRPAAEALVVANAGTTIKVGTATRSGDALIVSMYLTSTTGCSAASGIGASDTGHNTYTLVSAVMDASNHCTAVLAAFDTAALATTDSISLTWPSASKHNISVDEFTGIGAVDAQSAATGPAGGTTFSTPAVTTGAVGELLFSAIGTNSGTAPTFDAGAGWNQLASLTLSSYRVTSAYRVVGPGSFNAAGATTAQWGASLVAFK</sequence>
<feature type="region of interest" description="Disordered" evidence="1">
    <location>
        <begin position="411"/>
        <end position="447"/>
    </location>
</feature>